<dbReference type="GO" id="GO:0030030">
    <property type="term" value="P:cell projection organization"/>
    <property type="evidence" value="ECO:0007669"/>
    <property type="project" value="UniProtKB-KW"/>
</dbReference>
<keyword evidence="5" id="KW-0325">Glycoprotein</keyword>
<dbReference type="Pfam" id="PF07773">
    <property type="entry name" value="TCTN_DUF1619"/>
    <property type="match status" value="2"/>
</dbReference>
<evidence type="ECO:0000313" key="11">
    <source>
        <dbReference type="Proteomes" id="UP001591681"/>
    </source>
</evidence>
<evidence type="ECO:0000256" key="4">
    <source>
        <dbReference type="ARBA" id="ARBA00022794"/>
    </source>
</evidence>
<feature type="compositionally biased region" description="Polar residues" evidence="6">
    <location>
        <begin position="57"/>
        <end position="75"/>
    </location>
</feature>
<feature type="region of interest" description="Disordered" evidence="6">
    <location>
        <begin position="45"/>
        <end position="107"/>
    </location>
</feature>
<keyword evidence="3 7" id="KW-0732">Signal</keyword>
<organism evidence="10 11">
    <name type="scientific">Coilia grayii</name>
    <name type="common">Gray's grenadier anchovy</name>
    <dbReference type="NCBI Taxonomy" id="363190"/>
    <lineage>
        <taxon>Eukaryota</taxon>
        <taxon>Metazoa</taxon>
        <taxon>Chordata</taxon>
        <taxon>Craniata</taxon>
        <taxon>Vertebrata</taxon>
        <taxon>Euteleostomi</taxon>
        <taxon>Actinopterygii</taxon>
        <taxon>Neopterygii</taxon>
        <taxon>Teleostei</taxon>
        <taxon>Clupei</taxon>
        <taxon>Clupeiformes</taxon>
        <taxon>Clupeoidei</taxon>
        <taxon>Engraulidae</taxon>
        <taxon>Coilinae</taxon>
        <taxon>Coilia</taxon>
    </lineage>
</organism>
<dbReference type="InterPro" id="IPR040354">
    <property type="entry name" value="TCTN1-3"/>
</dbReference>
<keyword evidence="4" id="KW-0970">Cilium biogenesis/degradation</keyword>
<evidence type="ECO:0008006" key="12">
    <source>
        <dbReference type="Google" id="ProtNLM"/>
    </source>
</evidence>
<comment type="subunit">
    <text evidence="2">Part of the tectonic-like complex (also named B9 complex).</text>
</comment>
<name>A0ABD1KMH0_9TELE</name>
<dbReference type="Pfam" id="PF25752">
    <property type="entry name" value="DUF1619_N"/>
    <property type="match status" value="1"/>
</dbReference>
<evidence type="ECO:0000256" key="2">
    <source>
        <dbReference type="ARBA" id="ARBA00011495"/>
    </source>
</evidence>
<proteinExistence type="inferred from homology"/>
<dbReference type="Proteomes" id="UP001591681">
    <property type="component" value="Unassembled WGS sequence"/>
</dbReference>
<dbReference type="PANTHER" id="PTHR14611:SF1">
    <property type="entry name" value="TECTONIC-1"/>
    <property type="match status" value="1"/>
</dbReference>
<evidence type="ECO:0000259" key="8">
    <source>
        <dbReference type="Pfam" id="PF07773"/>
    </source>
</evidence>
<comment type="caution">
    <text evidence="10">The sequence shown here is derived from an EMBL/GenBank/DDBJ whole genome shotgun (WGS) entry which is preliminary data.</text>
</comment>
<evidence type="ECO:0000256" key="3">
    <source>
        <dbReference type="ARBA" id="ARBA00022729"/>
    </source>
</evidence>
<sequence>MEALFLVFILIYAEGTSSNAYKGDETNISNTTDLIGQYNFSEITESSTIPLPAPTDTLPTETDTSLPDQTGQSETVPGKGVTNLPSTSTTQSAPTGTPREPRPLFGSLPSPDYSVSSLCPCNVQHAKCEVNCCCDPDCTEEVSLFISCSVEKVSVNPKLCSQDVASYSLRTTPEGYASVQSSVDREVNPDVFCIQKANYDAGLSYAIPEVPTDANFDTLFSQFVGFFFSTSEGSSEANQKDEEIFAAYHYGDPIQTEDEVGQRGNLHLPASAGTTYCLDANPAAFLQDQTSTCMRNFDVVNDCTTLDALSWQTYSGFHIFSEVTTHASLVPVEVVSIVLQSAEGVQTSVDPSERSPYTPQLVNPTGAGFAVCNNVVLQVKYVVVFTDAGEITNVTAAFILGEVRDNMVPIHQTFQIEFVQESANKPSFKFSGNPGYIVGLPLIAGTKTADAIVLGADPKAALSVIGSSRDQDCLSGSIKRSPVLFGVDTVSGCTLRLEDTSNCTVLTETLIGVLKGKTFPDHVASFGNTLPKYTLDWVPIKNQTITATGSQECNIPLSLHLEVRWTKYGSLLNPQAQIVSVTEIIAANTSSLALLSSANGFVPVTTSVAFVDVSAPAEPGFRAPPTIDAKLPFDFFFPFV</sequence>
<accession>A0ABD1KMH0</accession>
<comment type="similarity">
    <text evidence="1">Belongs to the tectonic family.</text>
</comment>
<feature type="signal peptide" evidence="7">
    <location>
        <begin position="1"/>
        <end position="18"/>
    </location>
</feature>
<evidence type="ECO:0000256" key="7">
    <source>
        <dbReference type="SAM" id="SignalP"/>
    </source>
</evidence>
<dbReference type="AlphaFoldDB" id="A0ABD1KMH0"/>
<feature type="compositionally biased region" description="Polar residues" evidence="6">
    <location>
        <begin position="83"/>
        <end position="95"/>
    </location>
</feature>
<dbReference type="InterPro" id="IPR057724">
    <property type="entry name" value="TCTN1-3_N"/>
</dbReference>
<reference evidence="10 11" key="1">
    <citation type="submission" date="2024-09" db="EMBL/GenBank/DDBJ databases">
        <title>A chromosome-level genome assembly of Gray's grenadier anchovy, Coilia grayii.</title>
        <authorList>
            <person name="Fu Z."/>
        </authorList>
    </citation>
    <scope>NUCLEOTIDE SEQUENCE [LARGE SCALE GENOMIC DNA]</scope>
    <source>
        <strain evidence="10">G4</strain>
        <tissue evidence="10">Muscle</tissue>
    </source>
</reference>
<keyword evidence="11" id="KW-1185">Reference proteome</keyword>
<dbReference type="EMBL" id="JBHFQA010000004">
    <property type="protein sequence ID" value="KAL2100008.1"/>
    <property type="molecule type" value="Genomic_DNA"/>
</dbReference>
<dbReference type="PANTHER" id="PTHR14611">
    <property type="entry name" value="TECTONIC FAMILY MEMBER"/>
    <property type="match status" value="1"/>
</dbReference>
<feature type="domain" description="Tectonic-1-3" evidence="8">
    <location>
        <begin position="247"/>
        <end position="420"/>
    </location>
</feature>
<protein>
    <recommendedName>
        <fullName evidence="12">Tectonic-1</fullName>
    </recommendedName>
</protein>
<feature type="domain" description="Tectonic-1-3" evidence="8">
    <location>
        <begin position="432"/>
        <end position="613"/>
    </location>
</feature>
<feature type="domain" description="Tectonic-1-3 N-terminal" evidence="9">
    <location>
        <begin position="109"/>
        <end position="216"/>
    </location>
</feature>
<dbReference type="InterPro" id="IPR011677">
    <property type="entry name" value="TCTN1-3_dom"/>
</dbReference>
<gene>
    <name evidence="10" type="ORF">ACEWY4_004402</name>
</gene>
<evidence type="ECO:0000259" key="9">
    <source>
        <dbReference type="Pfam" id="PF25752"/>
    </source>
</evidence>
<evidence type="ECO:0000256" key="5">
    <source>
        <dbReference type="ARBA" id="ARBA00023180"/>
    </source>
</evidence>
<evidence type="ECO:0000256" key="6">
    <source>
        <dbReference type="SAM" id="MobiDB-lite"/>
    </source>
</evidence>
<evidence type="ECO:0000256" key="1">
    <source>
        <dbReference type="ARBA" id="ARBA00007633"/>
    </source>
</evidence>
<evidence type="ECO:0000313" key="10">
    <source>
        <dbReference type="EMBL" id="KAL2100008.1"/>
    </source>
</evidence>
<feature type="chain" id="PRO_5044773511" description="Tectonic-1" evidence="7">
    <location>
        <begin position="19"/>
        <end position="640"/>
    </location>
</feature>